<name>A0A1M5IPZ8_9BRAD</name>
<gene>
    <name evidence="1" type="ORF">SAMN05444169_1710</name>
</gene>
<proteinExistence type="predicted"/>
<evidence type="ECO:0000313" key="2">
    <source>
        <dbReference type="Proteomes" id="UP000190675"/>
    </source>
</evidence>
<dbReference type="Proteomes" id="UP000190675">
    <property type="component" value="Chromosome I"/>
</dbReference>
<dbReference type="EMBL" id="LT670818">
    <property type="protein sequence ID" value="SHG30109.1"/>
    <property type="molecule type" value="Genomic_DNA"/>
</dbReference>
<dbReference type="AlphaFoldDB" id="A0A1M5IPZ8"/>
<sequence>MKLAKPRIDIRSATNNAATQARIGRIHGCTFSVRTTRKL</sequence>
<reference evidence="1 2" key="1">
    <citation type="submission" date="2016-11" db="EMBL/GenBank/DDBJ databases">
        <authorList>
            <person name="Jaros S."/>
            <person name="Januszkiewicz K."/>
            <person name="Wedrychowicz H."/>
        </authorList>
    </citation>
    <scope>NUCLEOTIDE SEQUENCE [LARGE SCALE GENOMIC DNA]</scope>
    <source>
        <strain evidence="1 2">GAS242</strain>
    </source>
</reference>
<accession>A0A1M5IPZ8</accession>
<protein>
    <submittedName>
        <fullName evidence="1">Uncharacterized protein</fullName>
    </submittedName>
</protein>
<organism evidence="1 2">
    <name type="scientific">Bradyrhizobium erythrophlei</name>
    <dbReference type="NCBI Taxonomy" id="1437360"/>
    <lineage>
        <taxon>Bacteria</taxon>
        <taxon>Pseudomonadati</taxon>
        <taxon>Pseudomonadota</taxon>
        <taxon>Alphaproteobacteria</taxon>
        <taxon>Hyphomicrobiales</taxon>
        <taxon>Nitrobacteraceae</taxon>
        <taxon>Bradyrhizobium</taxon>
    </lineage>
</organism>
<evidence type="ECO:0000313" key="1">
    <source>
        <dbReference type="EMBL" id="SHG30109.1"/>
    </source>
</evidence>